<proteinExistence type="predicted"/>
<evidence type="ECO:0000313" key="1">
    <source>
        <dbReference type="EMBL" id="QIT46399.1"/>
    </source>
</evidence>
<gene>
    <name evidence="1" type="ORF">HCX60_25110</name>
</gene>
<dbReference type="Proteomes" id="UP000502504">
    <property type="component" value="Chromosome"/>
</dbReference>
<sequence length="203" mass="21840">MVVALVVLTACSGSGQGDGKDRGVAPIGWRTCNTLFGAERIDALQEAMGQGILRTLNVSKSLDELTSSWVRLAESWEPGRDRHFASGPCTLGTDGTGKQFRSDVSWSYGSLAALKAQGIWETAGKDVYVRRRDSGLHITAVFPCKIEGSHQAQEAQLPLEVETQVTNIPGFDTGLLGELTVRLARTVAKKLPCTNDPKIPDTL</sequence>
<organism evidence="1 2">
    <name type="scientific">Streptomyces antibioticus</name>
    <dbReference type="NCBI Taxonomy" id="1890"/>
    <lineage>
        <taxon>Bacteria</taxon>
        <taxon>Bacillati</taxon>
        <taxon>Actinomycetota</taxon>
        <taxon>Actinomycetes</taxon>
        <taxon>Kitasatosporales</taxon>
        <taxon>Streptomycetaceae</taxon>
        <taxon>Streptomyces</taxon>
    </lineage>
</organism>
<dbReference type="RefSeq" id="WP_167797247.1">
    <property type="nucleotide sequence ID" value="NZ_CP050692.1"/>
</dbReference>
<dbReference type="AlphaFoldDB" id="A0AAE7CMJ0"/>
<evidence type="ECO:0000313" key="2">
    <source>
        <dbReference type="Proteomes" id="UP000502504"/>
    </source>
</evidence>
<reference evidence="1 2" key="1">
    <citation type="submission" date="2020-03" db="EMBL/GenBank/DDBJ databases">
        <title>Is there a link between lipid content and antibiotic production in Streptomyces?</title>
        <authorList>
            <person name="David M."/>
            <person name="Lejeune C."/>
            <person name="Abreu S."/>
            <person name="Thibessard A."/>
            <person name="Leblond P."/>
            <person name="Chaminade P."/>
            <person name="Virolle M.-J."/>
        </authorList>
    </citation>
    <scope>NUCLEOTIDE SEQUENCE [LARGE SCALE GENOMIC DNA]</scope>
    <source>
        <strain evidence="1 2">DSM 41481</strain>
    </source>
</reference>
<protein>
    <submittedName>
        <fullName evidence="1">Uncharacterized protein</fullName>
    </submittedName>
</protein>
<dbReference type="EMBL" id="CP050692">
    <property type="protein sequence ID" value="QIT46399.1"/>
    <property type="molecule type" value="Genomic_DNA"/>
</dbReference>
<accession>A0AAE7CMJ0</accession>
<name>A0AAE7CMJ0_STRAT</name>